<evidence type="ECO:0000313" key="2">
    <source>
        <dbReference type="Proteomes" id="UP000333828"/>
    </source>
</evidence>
<proteinExistence type="predicted"/>
<gene>
    <name evidence="1" type="ORF">PIN31115_02827</name>
</gene>
<organism evidence="1 2">
    <name type="scientific">Pandoraea iniqua</name>
    <dbReference type="NCBI Taxonomy" id="2508288"/>
    <lineage>
        <taxon>Bacteria</taxon>
        <taxon>Pseudomonadati</taxon>
        <taxon>Pseudomonadota</taxon>
        <taxon>Betaproteobacteria</taxon>
        <taxon>Burkholderiales</taxon>
        <taxon>Burkholderiaceae</taxon>
        <taxon>Pandoraea</taxon>
    </lineage>
</organism>
<sequence length="62" mass="6809">MREAMNAAALKARAERMVRRELTRCEAALGPAAWARHGEWVTALVVTSAKEWLVASARKGAM</sequence>
<protein>
    <submittedName>
        <fullName evidence="1">Uncharacterized protein</fullName>
    </submittedName>
</protein>
<dbReference type="Proteomes" id="UP000333828">
    <property type="component" value="Unassembled WGS sequence"/>
</dbReference>
<dbReference type="EMBL" id="CABPSI010000003">
    <property type="protein sequence ID" value="VVE15004.1"/>
    <property type="molecule type" value="Genomic_DNA"/>
</dbReference>
<dbReference type="AlphaFoldDB" id="A0A5E4VUT7"/>
<reference evidence="1 2" key="1">
    <citation type="submission" date="2019-08" db="EMBL/GenBank/DDBJ databases">
        <authorList>
            <person name="Peeters C."/>
        </authorList>
    </citation>
    <scope>NUCLEOTIDE SEQUENCE [LARGE SCALE GENOMIC DNA]</scope>
    <source>
        <strain evidence="1 2">LMG 31115</strain>
    </source>
</reference>
<name>A0A5E4VUT7_9BURK</name>
<evidence type="ECO:0000313" key="1">
    <source>
        <dbReference type="EMBL" id="VVE15004.1"/>
    </source>
</evidence>
<accession>A0A5E4VUT7</accession>
<keyword evidence="2" id="KW-1185">Reference proteome</keyword>